<dbReference type="Proteomes" id="UP000321197">
    <property type="component" value="Unassembled WGS sequence"/>
</dbReference>
<feature type="domain" description="Smf/DprA SLOG" evidence="3">
    <location>
        <begin position="75"/>
        <end position="282"/>
    </location>
</feature>
<evidence type="ECO:0000256" key="1">
    <source>
        <dbReference type="ARBA" id="ARBA00006525"/>
    </source>
</evidence>
<dbReference type="InterPro" id="IPR003488">
    <property type="entry name" value="DprA"/>
</dbReference>
<organism evidence="4 5">
    <name type="scientific">Meiothermus hypogaeus NBRC 106114</name>
    <dbReference type="NCBI Taxonomy" id="1227553"/>
    <lineage>
        <taxon>Bacteria</taxon>
        <taxon>Thermotogati</taxon>
        <taxon>Deinococcota</taxon>
        <taxon>Deinococci</taxon>
        <taxon>Thermales</taxon>
        <taxon>Thermaceae</taxon>
        <taxon>Meiothermus</taxon>
    </lineage>
</organism>
<dbReference type="SUPFAM" id="SSF102405">
    <property type="entry name" value="MCP/YpsA-like"/>
    <property type="match status" value="1"/>
</dbReference>
<dbReference type="EMBL" id="BJXL01000074">
    <property type="protein sequence ID" value="GEM84055.1"/>
    <property type="molecule type" value="Genomic_DNA"/>
</dbReference>
<sequence>MNPLYWMLLAHSRLKTAEKMEVLRAASGNLESFIEDGLPGLSDKLRLALEEVLGEAAVMGLLLGELQNQGVKVVAGAAPEYPLRLKQTLRQSTPLVLYVAGEPSLLSSKRSIAIVGSRNATPKALELARRAGRYFAREGYVVVTGMARGVDLEAFQGAREVSGKAIGVLPFGVSAKESLKLLREYQEDIFSGRLALLSELHPLAPWKAQYAMMRNRIVVALSDVLLVAQTGPKETVEQGRKRMSGTWDAVEQAKRLGRPIFVFDLPIEGNQALIAQGMAQPLPASPGDQAFMQLEDALSPPAKKSRETPIQPPLLTPE</sequence>
<accession>A0A511R3C4</accession>
<evidence type="ECO:0000313" key="4">
    <source>
        <dbReference type="EMBL" id="GEM84055.1"/>
    </source>
</evidence>
<dbReference type="Gene3D" id="3.40.50.450">
    <property type="match status" value="1"/>
</dbReference>
<dbReference type="RefSeq" id="WP_119341946.1">
    <property type="nucleotide sequence ID" value="NZ_BJXL01000074.1"/>
</dbReference>
<comment type="caution">
    <text evidence="4">The sequence shown here is derived from an EMBL/GenBank/DDBJ whole genome shotgun (WGS) entry which is preliminary data.</text>
</comment>
<protein>
    <recommendedName>
        <fullName evidence="3">Smf/DprA SLOG domain-containing protein</fullName>
    </recommendedName>
</protein>
<evidence type="ECO:0000313" key="5">
    <source>
        <dbReference type="Proteomes" id="UP000321197"/>
    </source>
</evidence>
<evidence type="ECO:0000259" key="3">
    <source>
        <dbReference type="Pfam" id="PF02481"/>
    </source>
</evidence>
<dbReference type="PANTHER" id="PTHR43022:SF1">
    <property type="entry name" value="PROTEIN SMF"/>
    <property type="match status" value="1"/>
</dbReference>
<dbReference type="AlphaFoldDB" id="A0A511R3C4"/>
<dbReference type="OrthoDB" id="9785707at2"/>
<gene>
    <name evidence="4" type="ORF">MHY01S_22210</name>
</gene>
<dbReference type="PANTHER" id="PTHR43022">
    <property type="entry name" value="PROTEIN SMF"/>
    <property type="match status" value="1"/>
</dbReference>
<dbReference type="GO" id="GO:0009294">
    <property type="term" value="P:DNA-mediated transformation"/>
    <property type="evidence" value="ECO:0007669"/>
    <property type="project" value="InterPro"/>
</dbReference>
<reference evidence="4 5" key="1">
    <citation type="submission" date="2019-07" db="EMBL/GenBank/DDBJ databases">
        <title>Whole genome shotgun sequence of Meiothermus hypogaeus NBRC 106114.</title>
        <authorList>
            <person name="Hosoyama A."/>
            <person name="Uohara A."/>
            <person name="Ohji S."/>
            <person name="Ichikawa N."/>
        </authorList>
    </citation>
    <scope>NUCLEOTIDE SEQUENCE [LARGE SCALE GENOMIC DNA]</scope>
    <source>
        <strain evidence="4 5">NBRC 106114</strain>
    </source>
</reference>
<comment type="similarity">
    <text evidence="1">Belongs to the DprA/Smf family.</text>
</comment>
<dbReference type="InterPro" id="IPR057666">
    <property type="entry name" value="DrpA_SLOG"/>
</dbReference>
<name>A0A511R3C4_9DEIN</name>
<proteinExistence type="inferred from homology"/>
<feature type="region of interest" description="Disordered" evidence="2">
    <location>
        <begin position="285"/>
        <end position="318"/>
    </location>
</feature>
<evidence type="ECO:0000256" key="2">
    <source>
        <dbReference type="SAM" id="MobiDB-lite"/>
    </source>
</evidence>
<dbReference type="Pfam" id="PF02481">
    <property type="entry name" value="DNA_processg_A"/>
    <property type="match status" value="1"/>
</dbReference>